<reference evidence="1" key="1">
    <citation type="submission" date="2020-03" db="EMBL/GenBank/DDBJ databases">
        <title>The deep terrestrial virosphere.</title>
        <authorList>
            <person name="Holmfeldt K."/>
            <person name="Nilsson E."/>
            <person name="Simone D."/>
            <person name="Lopez-Fernandez M."/>
            <person name="Wu X."/>
            <person name="de Brujin I."/>
            <person name="Lundin D."/>
            <person name="Andersson A."/>
            <person name="Bertilsson S."/>
            <person name="Dopson M."/>
        </authorList>
    </citation>
    <scope>NUCLEOTIDE SEQUENCE</scope>
    <source>
        <strain evidence="1">TM448A04026</strain>
    </source>
</reference>
<dbReference type="AlphaFoldDB" id="A0A6H2A299"/>
<sequence>MKKVLPNQESVNLFRHLSQLRIAGTPKCTYVLARNRAALKPVADALAKLNSEGLDPQRLKTYQNAVDGLIKKFSTHAITNKPIVKEVSPGSYQRIVPEDMQADFVEAREALDKEYDDLHVADAARQKAVDRFLAETTEVEFRTLSLGDLPKEVMLTDMNMLEIFIVETGEKVLHLLH</sequence>
<name>A0A6H2A299_9ZZZZ</name>
<gene>
    <name evidence="1" type="ORF">TM448A04026_0009</name>
</gene>
<accession>A0A6H2A299</accession>
<protein>
    <submittedName>
        <fullName evidence="1">Uncharacterized protein</fullName>
    </submittedName>
</protein>
<proteinExistence type="predicted"/>
<organism evidence="1">
    <name type="scientific">viral metagenome</name>
    <dbReference type="NCBI Taxonomy" id="1070528"/>
    <lineage>
        <taxon>unclassified sequences</taxon>
        <taxon>metagenomes</taxon>
        <taxon>organismal metagenomes</taxon>
    </lineage>
</organism>
<dbReference type="EMBL" id="MT144450">
    <property type="protein sequence ID" value="QJA53781.1"/>
    <property type="molecule type" value="Genomic_DNA"/>
</dbReference>
<evidence type="ECO:0000313" key="1">
    <source>
        <dbReference type="EMBL" id="QJA53781.1"/>
    </source>
</evidence>